<dbReference type="GeneID" id="19333962"/>
<dbReference type="AlphaFoldDB" id="M2ZH22"/>
<organism evidence="1 2">
    <name type="scientific">Pseudocercospora fijiensis (strain CIRAD86)</name>
    <name type="common">Black leaf streak disease fungus</name>
    <name type="synonym">Mycosphaerella fijiensis</name>
    <dbReference type="NCBI Taxonomy" id="383855"/>
    <lineage>
        <taxon>Eukaryota</taxon>
        <taxon>Fungi</taxon>
        <taxon>Dikarya</taxon>
        <taxon>Ascomycota</taxon>
        <taxon>Pezizomycotina</taxon>
        <taxon>Dothideomycetes</taxon>
        <taxon>Dothideomycetidae</taxon>
        <taxon>Mycosphaerellales</taxon>
        <taxon>Mycosphaerellaceae</taxon>
        <taxon>Pseudocercospora</taxon>
    </lineage>
</organism>
<protein>
    <submittedName>
        <fullName evidence="1">Uncharacterized protein</fullName>
    </submittedName>
</protein>
<keyword evidence="2" id="KW-1185">Reference proteome</keyword>
<dbReference type="EMBL" id="KB446563">
    <property type="protein sequence ID" value="EME78444.1"/>
    <property type="molecule type" value="Genomic_DNA"/>
</dbReference>
<dbReference type="Proteomes" id="UP000016932">
    <property type="component" value="Unassembled WGS sequence"/>
</dbReference>
<proteinExistence type="predicted"/>
<dbReference type="VEuPathDB" id="FungiDB:MYCFIDRAFT_178580"/>
<gene>
    <name evidence="1" type="ORF">MYCFIDRAFT_178580</name>
</gene>
<dbReference type="KEGG" id="pfj:MYCFIDRAFT_178580"/>
<sequence>MLARPSAAGLIALPGPGPQWQLFYRRVGEQACADPSAKRKLVRISNALAWVRASRNVRYNWHVASYHRAVVLDLSTSTYSCSANILRTWHTQLLLLRPPLPRFPKAKHRPREP</sequence>
<dbReference type="RefSeq" id="XP_007930824.1">
    <property type="nucleotide sequence ID" value="XM_007932633.1"/>
</dbReference>
<evidence type="ECO:0000313" key="1">
    <source>
        <dbReference type="EMBL" id="EME78444.1"/>
    </source>
</evidence>
<dbReference type="HOGENOM" id="CLU_2134641_0_0_1"/>
<evidence type="ECO:0000313" key="2">
    <source>
        <dbReference type="Proteomes" id="UP000016932"/>
    </source>
</evidence>
<name>M2ZH22_PSEFD</name>
<reference evidence="1 2" key="1">
    <citation type="journal article" date="2012" name="PLoS Pathog.">
        <title>Diverse lifestyles and strategies of plant pathogenesis encoded in the genomes of eighteen Dothideomycetes fungi.</title>
        <authorList>
            <person name="Ohm R.A."/>
            <person name="Feau N."/>
            <person name="Henrissat B."/>
            <person name="Schoch C.L."/>
            <person name="Horwitz B.A."/>
            <person name="Barry K.W."/>
            <person name="Condon B.J."/>
            <person name="Copeland A.C."/>
            <person name="Dhillon B."/>
            <person name="Glaser F."/>
            <person name="Hesse C.N."/>
            <person name="Kosti I."/>
            <person name="LaButti K."/>
            <person name="Lindquist E.A."/>
            <person name="Lucas S."/>
            <person name="Salamov A.A."/>
            <person name="Bradshaw R.E."/>
            <person name="Ciuffetti L."/>
            <person name="Hamelin R.C."/>
            <person name="Kema G.H.J."/>
            <person name="Lawrence C."/>
            <person name="Scott J.A."/>
            <person name="Spatafora J.W."/>
            <person name="Turgeon B.G."/>
            <person name="de Wit P.J.G.M."/>
            <person name="Zhong S."/>
            <person name="Goodwin S.B."/>
            <person name="Grigoriev I.V."/>
        </authorList>
    </citation>
    <scope>NUCLEOTIDE SEQUENCE [LARGE SCALE GENOMIC DNA]</scope>
    <source>
        <strain evidence="1 2">CIRAD86</strain>
    </source>
</reference>
<accession>M2ZH22</accession>